<comment type="similarity">
    <text evidence="1">Belongs to the arsA ATPase family.</text>
</comment>
<dbReference type="CDD" id="cd00298">
    <property type="entry name" value="ACD_sHsps_p23-like"/>
    <property type="match status" value="1"/>
</dbReference>
<gene>
    <name evidence="4" type="ORF">HMPREF1630_07640</name>
</gene>
<organism evidence="4 5">
    <name type="scientific">Anaerococcus lactolyticus S7-1-13</name>
    <dbReference type="NCBI Taxonomy" id="1284686"/>
    <lineage>
        <taxon>Bacteria</taxon>
        <taxon>Bacillati</taxon>
        <taxon>Bacillota</taxon>
        <taxon>Tissierellia</taxon>
        <taxon>Tissierellales</taxon>
        <taxon>Peptoniphilaceae</taxon>
        <taxon>Anaerococcus</taxon>
    </lineage>
</organism>
<dbReference type="Gene3D" id="2.60.40.790">
    <property type="match status" value="1"/>
</dbReference>
<dbReference type="InterPro" id="IPR027417">
    <property type="entry name" value="P-loop_NTPase"/>
</dbReference>
<name>A0A095Z4E2_9FIRM</name>
<dbReference type="InterPro" id="IPR008978">
    <property type="entry name" value="HSP20-like_chaperone"/>
</dbReference>
<feature type="domain" description="ArsA HSP20-like" evidence="3">
    <location>
        <begin position="326"/>
        <end position="383"/>
    </location>
</feature>
<evidence type="ECO:0000259" key="2">
    <source>
        <dbReference type="Pfam" id="PF02374"/>
    </source>
</evidence>
<dbReference type="InterPro" id="IPR025723">
    <property type="entry name" value="ArsA/GET3_ATPase-like"/>
</dbReference>
<dbReference type="eggNOG" id="COG0003">
    <property type="taxonomic scope" value="Bacteria"/>
</dbReference>
<dbReference type="PANTHER" id="PTHR10803">
    <property type="entry name" value="ARSENICAL PUMP-DRIVING ATPASE ARSENITE-TRANSLOCATING ATPASE"/>
    <property type="match status" value="1"/>
</dbReference>
<dbReference type="OrthoDB" id="9780677at2"/>
<dbReference type="NCBIfam" id="TIGR00345">
    <property type="entry name" value="GET3_arsA_TRC40"/>
    <property type="match status" value="1"/>
</dbReference>
<evidence type="ECO:0000313" key="4">
    <source>
        <dbReference type="EMBL" id="KGF03309.1"/>
    </source>
</evidence>
<sequence length="387" mass="44445">MRIIINTGKGGVGKTTISALTAINISKRYKTLVISSDLAHSLSDLLDIKLDDTPRQVSNNLYALEINAIKESKKAWGNLNLYIRQLVEENALDDIQLDELLLLPGLDDVFSLLKILEIYKSGEFEVLVVDCGPSGETISLLSTGEKFKNLADSLVPLVKRFNRLFGSFIEKQTEVKKPKDIVFDEFISLSKKLYELEKILQDPAQTTIRFVTKANKVVANETFRSFSLTNMYDFLTDCIFVNMIYPEAMRNSSYDNLLDEEARIIRSIDDFFKEEKVIKLSLKDYEVIGLEALNRLHDEYFVDQYLEDIFIDKKSFELIEEKASKVILINLDYAKGDEVKVEKIGEDLEISYLNFKRRFKLPDTVSSRKISSFSLEDKKLRIVLDYD</sequence>
<reference evidence="4 5" key="1">
    <citation type="submission" date="2014-07" db="EMBL/GenBank/DDBJ databases">
        <authorList>
            <person name="McCorrison J."/>
            <person name="Sanka R."/>
            <person name="Torralba M."/>
            <person name="Gillis M."/>
            <person name="Haft D.H."/>
            <person name="Methe B."/>
            <person name="Sutton G."/>
            <person name="Nelson K.E."/>
        </authorList>
    </citation>
    <scope>NUCLEOTIDE SEQUENCE [LARGE SCALE GENOMIC DNA]</scope>
    <source>
        <strain evidence="4 5">S7-1-13</strain>
    </source>
</reference>
<evidence type="ECO:0000313" key="5">
    <source>
        <dbReference type="Proteomes" id="UP000029579"/>
    </source>
</evidence>
<dbReference type="AlphaFoldDB" id="A0A095Z4E2"/>
<feature type="domain" description="ArsA/GET3 Anion-transporting ATPase-like" evidence="2">
    <location>
        <begin position="1"/>
        <end position="298"/>
    </location>
</feature>
<dbReference type="EMBL" id="JRMW01000040">
    <property type="protein sequence ID" value="KGF03309.1"/>
    <property type="molecule type" value="Genomic_DNA"/>
</dbReference>
<dbReference type="Gene3D" id="3.40.50.300">
    <property type="entry name" value="P-loop containing nucleotide triphosphate hydrolases"/>
    <property type="match status" value="1"/>
</dbReference>
<dbReference type="GO" id="GO:0005524">
    <property type="term" value="F:ATP binding"/>
    <property type="evidence" value="ECO:0007669"/>
    <property type="project" value="InterPro"/>
</dbReference>
<dbReference type="SUPFAM" id="SSF52540">
    <property type="entry name" value="P-loop containing nucleoside triphosphate hydrolases"/>
    <property type="match status" value="1"/>
</dbReference>
<dbReference type="GO" id="GO:0016887">
    <property type="term" value="F:ATP hydrolysis activity"/>
    <property type="evidence" value="ECO:0007669"/>
    <property type="project" value="InterPro"/>
</dbReference>
<dbReference type="CDD" id="cd02035">
    <property type="entry name" value="ArsA"/>
    <property type="match status" value="1"/>
</dbReference>
<evidence type="ECO:0000256" key="1">
    <source>
        <dbReference type="ARBA" id="ARBA00011040"/>
    </source>
</evidence>
<dbReference type="InterPro" id="IPR040612">
    <property type="entry name" value="ArsA_HSP20-like"/>
</dbReference>
<proteinExistence type="inferred from homology"/>
<accession>A0A095Z4E2</accession>
<dbReference type="Pfam" id="PF02374">
    <property type="entry name" value="ArsA_ATPase"/>
    <property type="match status" value="1"/>
</dbReference>
<comment type="caution">
    <text evidence="4">The sequence shown here is derived from an EMBL/GenBank/DDBJ whole genome shotgun (WGS) entry which is preliminary data.</text>
</comment>
<protein>
    <submittedName>
        <fullName evidence="4">Arsenic ABC transporter ATPase</fullName>
    </submittedName>
</protein>
<evidence type="ECO:0000259" key="3">
    <source>
        <dbReference type="Pfam" id="PF17886"/>
    </source>
</evidence>
<dbReference type="Pfam" id="PF17886">
    <property type="entry name" value="ArsA_HSP20"/>
    <property type="match status" value="1"/>
</dbReference>
<dbReference type="PANTHER" id="PTHR10803:SF3">
    <property type="entry name" value="ATPASE GET3"/>
    <property type="match status" value="1"/>
</dbReference>
<dbReference type="RefSeq" id="WP_037328464.1">
    <property type="nucleotide sequence ID" value="NZ_JRMW01000040.1"/>
</dbReference>
<dbReference type="InterPro" id="IPR016300">
    <property type="entry name" value="ATPase_ArsA/GET3"/>
</dbReference>
<dbReference type="Proteomes" id="UP000029579">
    <property type="component" value="Unassembled WGS sequence"/>
</dbReference>